<proteinExistence type="inferred from homology"/>
<dbReference type="PROSITE" id="PS00061">
    <property type="entry name" value="ADH_SHORT"/>
    <property type="match status" value="1"/>
</dbReference>
<evidence type="ECO:0000256" key="1">
    <source>
        <dbReference type="ARBA" id="ARBA00006484"/>
    </source>
</evidence>
<evidence type="ECO:0000313" key="5">
    <source>
        <dbReference type="EMBL" id="SFP34186.1"/>
    </source>
</evidence>
<dbReference type="eggNOG" id="COG1028">
    <property type="taxonomic scope" value="Bacteria"/>
</dbReference>
<evidence type="ECO:0000256" key="3">
    <source>
        <dbReference type="RuleBase" id="RU000363"/>
    </source>
</evidence>
<accession>A0A1I5PKY4</accession>
<dbReference type="GO" id="GO:0016491">
    <property type="term" value="F:oxidoreductase activity"/>
    <property type="evidence" value="ECO:0007669"/>
    <property type="project" value="UniProtKB-KW"/>
</dbReference>
<keyword evidence="2" id="KW-0560">Oxidoreductase</keyword>
<dbReference type="InterPro" id="IPR036291">
    <property type="entry name" value="NAD(P)-bd_dom_sf"/>
</dbReference>
<dbReference type="STRING" id="1993.SAMN04489713_113163"/>
<dbReference type="Gene3D" id="3.40.50.720">
    <property type="entry name" value="NAD(P)-binding Rossmann-like Domain"/>
    <property type="match status" value="1"/>
</dbReference>
<feature type="domain" description="Ketoreductase" evidence="4">
    <location>
        <begin position="8"/>
        <end position="225"/>
    </location>
</feature>
<dbReference type="AlphaFoldDB" id="A0A1I5PKY4"/>
<reference evidence="5 6" key="1">
    <citation type="submission" date="2016-10" db="EMBL/GenBank/DDBJ databases">
        <authorList>
            <person name="de Groot N.N."/>
        </authorList>
    </citation>
    <scope>NUCLEOTIDE SEQUENCE [LARGE SCALE GENOMIC DNA]</scope>
    <source>
        <strain evidence="5 6">DSM 43067</strain>
    </source>
</reference>
<dbReference type="InterPro" id="IPR002347">
    <property type="entry name" value="SDR_fam"/>
</dbReference>
<organism evidence="5 6">
    <name type="scientific">Actinomadura madurae</name>
    <dbReference type="NCBI Taxonomy" id="1993"/>
    <lineage>
        <taxon>Bacteria</taxon>
        <taxon>Bacillati</taxon>
        <taxon>Actinomycetota</taxon>
        <taxon>Actinomycetes</taxon>
        <taxon>Streptosporangiales</taxon>
        <taxon>Thermomonosporaceae</taxon>
        <taxon>Actinomadura</taxon>
    </lineage>
</organism>
<evidence type="ECO:0000259" key="4">
    <source>
        <dbReference type="SMART" id="SM00822"/>
    </source>
</evidence>
<dbReference type="FunFam" id="3.40.50.720:FF:000446">
    <property type="entry name" value="Short chain dehydrogenase"/>
    <property type="match status" value="1"/>
</dbReference>
<gene>
    <name evidence="5" type="ORF">SAMN04489713_113163</name>
</gene>
<keyword evidence="6" id="KW-1185">Reference proteome</keyword>
<dbReference type="PRINTS" id="PR00081">
    <property type="entry name" value="GDHRDH"/>
</dbReference>
<dbReference type="PANTHER" id="PTHR45024">
    <property type="entry name" value="DEHYDROGENASES, SHORT CHAIN"/>
    <property type="match status" value="1"/>
</dbReference>
<comment type="similarity">
    <text evidence="1 3">Belongs to the short-chain dehydrogenases/reductases (SDR) family.</text>
</comment>
<dbReference type="InterPro" id="IPR020904">
    <property type="entry name" value="Sc_DH/Rdtase_CS"/>
</dbReference>
<name>A0A1I5PKY4_9ACTN</name>
<dbReference type="Proteomes" id="UP000183413">
    <property type="component" value="Unassembled WGS sequence"/>
</dbReference>
<dbReference type="RefSeq" id="WP_075023272.1">
    <property type="nucleotide sequence ID" value="NZ_FOVH01000013.1"/>
</dbReference>
<evidence type="ECO:0000313" key="6">
    <source>
        <dbReference type="Proteomes" id="UP000183413"/>
    </source>
</evidence>
<dbReference type="Pfam" id="PF00106">
    <property type="entry name" value="adh_short"/>
    <property type="match status" value="1"/>
</dbReference>
<dbReference type="InterPro" id="IPR057326">
    <property type="entry name" value="KR_dom"/>
</dbReference>
<dbReference type="SMART" id="SM00822">
    <property type="entry name" value="PKS_KR"/>
    <property type="match status" value="1"/>
</dbReference>
<dbReference type="SUPFAM" id="SSF51735">
    <property type="entry name" value="NAD(P)-binding Rossmann-fold domains"/>
    <property type="match status" value="1"/>
</dbReference>
<sequence>MTDLCKGRVAIVTGAARGIGRAYALELARQGAAVVVNDLGGARDGSGADPGPALAVAEEIRASGGRAVASTDDVADHEAAGRLVGTAVREFGGLDIVINNAGILRDRMLVNMTASDWDDVVRVHLRGTFAVSRHAAAHWRARAKADGPVDARLINTSSSSGLFGNPGQCNYAAAKAGIAGFTLTAALELERYGVTVNCVYPAAASRLTAGLSAYAGREADPLRDPATIAPLVVWLASPHSRGVTGRMFGVRGNAITVAEGWRPGPSIDRPERWDPGELGEVLPALIERARPNAAPALGSVRTG</sequence>
<protein>
    <submittedName>
        <fullName evidence="5">NAD(P)-dependent dehydrogenase, short-chain alcohol dehydrogenase family</fullName>
    </submittedName>
</protein>
<dbReference type="InterPro" id="IPR051687">
    <property type="entry name" value="Peroxisomal_Beta-Oxidation"/>
</dbReference>
<dbReference type="NCBIfam" id="NF005861">
    <property type="entry name" value="PRK07791.1"/>
    <property type="match status" value="1"/>
</dbReference>
<evidence type="ECO:0000256" key="2">
    <source>
        <dbReference type="ARBA" id="ARBA00023002"/>
    </source>
</evidence>
<dbReference type="EMBL" id="FOVH01000013">
    <property type="protein sequence ID" value="SFP34186.1"/>
    <property type="molecule type" value="Genomic_DNA"/>
</dbReference>
<dbReference type="InParanoid" id="A0A1I5PKY4"/>
<dbReference type="PRINTS" id="PR00080">
    <property type="entry name" value="SDRFAMILY"/>
</dbReference>
<dbReference type="PANTHER" id="PTHR45024:SF2">
    <property type="entry name" value="SCP2 DOMAIN-CONTAINING PROTEIN"/>
    <property type="match status" value="1"/>
</dbReference>